<protein>
    <submittedName>
        <fullName evidence="2">Uncharacterized protein</fullName>
    </submittedName>
</protein>
<dbReference type="SUPFAM" id="SSF53756">
    <property type="entry name" value="UDP-Glycosyltransferase/glycogen phosphorylase"/>
    <property type="match status" value="1"/>
</dbReference>
<dbReference type="PANTHER" id="PTHR11926:SF1392">
    <property type="entry name" value="GLYCOSYLTRANSFERASE"/>
    <property type="match status" value="1"/>
</dbReference>
<dbReference type="GO" id="GO:0080043">
    <property type="term" value="F:quercetin 3-O-glucosyltransferase activity"/>
    <property type="evidence" value="ECO:0007669"/>
    <property type="project" value="TreeGrafter"/>
</dbReference>
<comment type="similarity">
    <text evidence="1">Belongs to the UDP-glycosyltransferase family.</text>
</comment>
<dbReference type="Proteomes" id="UP000813462">
    <property type="component" value="Unassembled WGS sequence"/>
</dbReference>
<evidence type="ECO:0000256" key="1">
    <source>
        <dbReference type="ARBA" id="ARBA00009995"/>
    </source>
</evidence>
<dbReference type="AlphaFoldDB" id="A0A978UIC0"/>
<comment type="caution">
    <text evidence="2">The sequence shown here is derived from an EMBL/GenBank/DDBJ whole genome shotgun (WGS) entry which is preliminary data.</text>
</comment>
<accession>A0A978UIC0</accession>
<reference evidence="2" key="1">
    <citation type="journal article" date="2021" name="Front. Plant Sci.">
        <title>Chromosome-Scale Genome Assembly for Chinese Sour Jujube and Insights Into Its Genome Evolution and Domestication Signature.</title>
        <authorList>
            <person name="Shen L.-Y."/>
            <person name="Luo H."/>
            <person name="Wang X.-L."/>
            <person name="Wang X.-M."/>
            <person name="Qiu X.-J."/>
            <person name="Liu H."/>
            <person name="Zhou S.-S."/>
            <person name="Jia K.-H."/>
            <person name="Nie S."/>
            <person name="Bao Y.-T."/>
            <person name="Zhang R.-G."/>
            <person name="Yun Q.-Z."/>
            <person name="Chai Y.-H."/>
            <person name="Lu J.-Y."/>
            <person name="Li Y."/>
            <person name="Zhao S.-W."/>
            <person name="Mao J.-F."/>
            <person name="Jia S.-G."/>
            <person name="Mao Y.-M."/>
        </authorList>
    </citation>
    <scope>NUCLEOTIDE SEQUENCE</scope>
    <source>
        <strain evidence="2">AT0</strain>
        <tissue evidence="2">Leaf</tissue>
    </source>
</reference>
<evidence type="ECO:0000313" key="3">
    <source>
        <dbReference type="Proteomes" id="UP000813462"/>
    </source>
</evidence>
<evidence type="ECO:0000313" key="2">
    <source>
        <dbReference type="EMBL" id="KAH7514551.1"/>
    </source>
</evidence>
<proteinExistence type="inferred from homology"/>
<dbReference type="GO" id="GO:0080044">
    <property type="term" value="F:quercetin 7-O-glucosyltransferase activity"/>
    <property type="evidence" value="ECO:0007669"/>
    <property type="project" value="TreeGrafter"/>
</dbReference>
<sequence>MEIIEKPHHVVVHPFPAQGHIKPMLCLAQLLSEAGLYITFIITHHIHKRLADYLPSLTARFPNLHFQSISDGFPDDHPRKVNSDYFNEMKIKTKPHFKQAVVSLGLESSDNRSSRLRPAVSCIIADGYLVYSFDVAEELTLPIFTFVSHGACFLQAYYCIPTLIQQGHLPFPDDDMNHEIKCVIGLEGLLRRKNLPSVCMLREVESPVFQSAVNDILGMNRSSGVIINTFDELEVECLPHVDRGSNSEDTDGKSTGGVSKFDGKGPKMGMEQFQVVHPSPLQGHLHTYVMIEQLAKFTALKFDGKGPKMGMEQFHVVHPSPLQGHIKPILCLA</sequence>
<name>A0A978UIC0_ZIZJJ</name>
<dbReference type="Gene3D" id="3.40.50.2000">
    <property type="entry name" value="Glycogen Phosphorylase B"/>
    <property type="match status" value="1"/>
</dbReference>
<organism evidence="2 3">
    <name type="scientific">Ziziphus jujuba var. spinosa</name>
    <dbReference type="NCBI Taxonomy" id="714518"/>
    <lineage>
        <taxon>Eukaryota</taxon>
        <taxon>Viridiplantae</taxon>
        <taxon>Streptophyta</taxon>
        <taxon>Embryophyta</taxon>
        <taxon>Tracheophyta</taxon>
        <taxon>Spermatophyta</taxon>
        <taxon>Magnoliopsida</taxon>
        <taxon>eudicotyledons</taxon>
        <taxon>Gunneridae</taxon>
        <taxon>Pentapetalae</taxon>
        <taxon>rosids</taxon>
        <taxon>fabids</taxon>
        <taxon>Rosales</taxon>
        <taxon>Rhamnaceae</taxon>
        <taxon>Paliureae</taxon>
        <taxon>Ziziphus</taxon>
    </lineage>
</organism>
<dbReference type="PANTHER" id="PTHR11926">
    <property type="entry name" value="GLUCOSYL/GLUCURONOSYL TRANSFERASES"/>
    <property type="match status" value="1"/>
</dbReference>
<dbReference type="EMBL" id="JAEACU010000011">
    <property type="protein sequence ID" value="KAH7514551.1"/>
    <property type="molecule type" value="Genomic_DNA"/>
</dbReference>
<gene>
    <name evidence="2" type="ORF">FEM48_Zijuj11G0101400</name>
</gene>